<protein>
    <submittedName>
        <fullName evidence="2">Uncharacterized protein</fullName>
    </submittedName>
</protein>
<evidence type="ECO:0000313" key="2">
    <source>
        <dbReference type="EMBL" id="BCU69860.1"/>
    </source>
</evidence>
<organism evidence="2 3">
    <name type="scientific">Stygiolobus caldivivus</name>
    <dbReference type="NCBI Taxonomy" id="2824673"/>
    <lineage>
        <taxon>Archaea</taxon>
        <taxon>Thermoproteota</taxon>
        <taxon>Thermoprotei</taxon>
        <taxon>Sulfolobales</taxon>
        <taxon>Sulfolobaceae</taxon>
        <taxon>Stygiolobus</taxon>
    </lineage>
</organism>
<keyword evidence="1" id="KW-0812">Transmembrane</keyword>
<feature type="transmembrane region" description="Helical" evidence="1">
    <location>
        <begin position="33"/>
        <end position="66"/>
    </location>
</feature>
<proteinExistence type="predicted"/>
<keyword evidence="1" id="KW-0472">Membrane</keyword>
<evidence type="ECO:0000256" key="1">
    <source>
        <dbReference type="SAM" id="Phobius"/>
    </source>
</evidence>
<dbReference type="KEGG" id="csty:KN1_11570"/>
<gene>
    <name evidence="2" type="ORF">KN1_11570</name>
</gene>
<keyword evidence="3" id="KW-1185">Reference proteome</keyword>
<dbReference type="Proteomes" id="UP000825123">
    <property type="component" value="Chromosome"/>
</dbReference>
<dbReference type="EMBL" id="AP024597">
    <property type="protein sequence ID" value="BCU69860.1"/>
    <property type="molecule type" value="Genomic_DNA"/>
</dbReference>
<accession>A0A8D5U6A3</accession>
<keyword evidence="1" id="KW-1133">Transmembrane helix</keyword>
<dbReference type="AlphaFoldDB" id="A0A8D5U6A3"/>
<sequence>MYYILFISMQLEPGEQVIWSEFPMSRYRRNATIGLSILGVIFLLTVIFAFLGVMFIVIGLVMYFLLRSANQYVVTNRRAMHLKFGKVVREVPLNTPNLQVSLVNPQYIETRLAGQHVVQDVIFLQNGMELLRFSKVHKGDELIARLRSMGFVSA</sequence>
<reference evidence="2 3" key="1">
    <citation type="submission" date="2021-04" db="EMBL/GenBank/DDBJ databases">
        <title>Complete genome sequence of Stygiolobus sp. KN-1.</title>
        <authorList>
            <person name="Nakamura K."/>
            <person name="Sakai H."/>
            <person name="Kurosawa N."/>
        </authorList>
    </citation>
    <scope>NUCLEOTIDE SEQUENCE [LARGE SCALE GENOMIC DNA]</scope>
    <source>
        <strain evidence="2 3">KN-1</strain>
    </source>
</reference>
<evidence type="ECO:0000313" key="3">
    <source>
        <dbReference type="Proteomes" id="UP000825123"/>
    </source>
</evidence>
<name>A0A8D5U6A3_9CREN</name>